<accession>A0A2M7X359</accession>
<name>A0A2M7X359_UNCKA</name>
<organism evidence="1 2">
    <name type="scientific">candidate division WWE3 bacterium CG_4_9_14_3_um_filter_39_7</name>
    <dbReference type="NCBI Taxonomy" id="1975080"/>
    <lineage>
        <taxon>Bacteria</taxon>
        <taxon>Katanobacteria</taxon>
    </lineage>
</organism>
<evidence type="ECO:0000313" key="2">
    <source>
        <dbReference type="Proteomes" id="UP000231195"/>
    </source>
</evidence>
<feature type="non-terminal residue" evidence="1">
    <location>
        <position position="83"/>
    </location>
</feature>
<sequence length="83" mass="9336">MFGNSKTTLFASTVSELLQKSLNLVTKSGHTSSFTDSASINIHGVTLMLNITDETGDLSRYPYWDKSEEMWYLKNFVLSKNPP</sequence>
<comment type="caution">
    <text evidence="1">The sequence shown here is derived from an EMBL/GenBank/DDBJ whole genome shotgun (WGS) entry which is preliminary data.</text>
</comment>
<gene>
    <name evidence="1" type="ORF">CO179_01750</name>
</gene>
<dbReference type="Proteomes" id="UP000231195">
    <property type="component" value="Unassembled WGS sequence"/>
</dbReference>
<evidence type="ECO:0000313" key="1">
    <source>
        <dbReference type="EMBL" id="PJA40616.1"/>
    </source>
</evidence>
<protein>
    <submittedName>
        <fullName evidence="1">Uncharacterized protein</fullName>
    </submittedName>
</protein>
<reference evidence="2" key="1">
    <citation type="submission" date="2017-09" db="EMBL/GenBank/DDBJ databases">
        <title>Depth-based differentiation of microbial function through sediment-hosted aquifers and enrichment of novel symbionts in the deep terrestrial subsurface.</title>
        <authorList>
            <person name="Probst A.J."/>
            <person name="Ladd B."/>
            <person name="Jarett J.K."/>
            <person name="Geller-Mcgrath D.E."/>
            <person name="Sieber C.M.K."/>
            <person name="Emerson J.B."/>
            <person name="Anantharaman K."/>
            <person name="Thomas B.C."/>
            <person name="Malmstrom R."/>
            <person name="Stieglmeier M."/>
            <person name="Klingl A."/>
            <person name="Woyke T."/>
            <person name="Ryan C.M."/>
            <person name="Banfield J.F."/>
        </authorList>
    </citation>
    <scope>NUCLEOTIDE SEQUENCE [LARGE SCALE GENOMIC DNA]</scope>
</reference>
<dbReference type="AlphaFoldDB" id="A0A2M7X359"/>
<proteinExistence type="predicted"/>
<dbReference type="EMBL" id="PFWZ01000071">
    <property type="protein sequence ID" value="PJA40616.1"/>
    <property type="molecule type" value="Genomic_DNA"/>
</dbReference>